<name>A0A1F7Y370_9BACT</name>
<proteinExistence type="predicted"/>
<dbReference type="PROSITE" id="PS50943">
    <property type="entry name" value="HTH_CROC1"/>
    <property type="match status" value="1"/>
</dbReference>
<dbReference type="EMBL" id="MGGD01000022">
    <property type="protein sequence ID" value="OGM20995.1"/>
    <property type="molecule type" value="Genomic_DNA"/>
</dbReference>
<dbReference type="PANTHER" id="PTHR46797">
    <property type="entry name" value="HTH-TYPE TRANSCRIPTIONAL REGULATOR"/>
    <property type="match status" value="1"/>
</dbReference>
<dbReference type="InterPro" id="IPR010982">
    <property type="entry name" value="Lambda_DNA-bd_dom_sf"/>
</dbReference>
<dbReference type="CDD" id="cd00093">
    <property type="entry name" value="HTH_XRE"/>
    <property type="match status" value="1"/>
</dbReference>
<organism evidence="3 4">
    <name type="scientific">Candidatus Woesebacteria bacterium RIFCSPHIGHO2_01_FULL_38_26b</name>
    <dbReference type="NCBI Taxonomy" id="1802491"/>
    <lineage>
        <taxon>Bacteria</taxon>
        <taxon>Candidatus Woeseibacteriota</taxon>
    </lineage>
</organism>
<dbReference type="AlphaFoldDB" id="A0A1F7Y370"/>
<evidence type="ECO:0000256" key="1">
    <source>
        <dbReference type="ARBA" id="ARBA00023125"/>
    </source>
</evidence>
<dbReference type="GO" id="GO:0003700">
    <property type="term" value="F:DNA-binding transcription factor activity"/>
    <property type="evidence" value="ECO:0007669"/>
    <property type="project" value="TreeGrafter"/>
</dbReference>
<comment type="caution">
    <text evidence="3">The sequence shown here is derived from an EMBL/GenBank/DDBJ whole genome shotgun (WGS) entry which is preliminary data.</text>
</comment>
<sequence length="93" mass="10676">MNMKSWKILKKELLEDGKVAREYNRLEPRYQIISELIELRKKKGLTQKDLAYKIGTKQAAIARIESGRVNPTVSSLEKIASALDTKLIIQFKS</sequence>
<dbReference type="Proteomes" id="UP000176741">
    <property type="component" value="Unassembled WGS sequence"/>
</dbReference>
<evidence type="ECO:0000313" key="4">
    <source>
        <dbReference type="Proteomes" id="UP000176741"/>
    </source>
</evidence>
<dbReference type="InterPro" id="IPR050807">
    <property type="entry name" value="TransReg_Diox_bact_type"/>
</dbReference>
<dbReference type="SMART" id="SM00530">
    <property type="entry name" value="HTH_XRE"/>
    <property type="match status" value="1"/>
</dbReference>
<protein>
    <recommendedName>
        <fullName evidence="2">HTH cro/C1-type domain-containing protein</fullName>
    </recommendedName>
</protein>
<reference evidence="3 4" key="1">
    <citation type="journal article" date="2016" name="Nat. Commun.">
        <title>Thousands of microbial genomes shed light on interconnected biogeochemical processes in an aquifer system.</title>
        <authorList>
            <person name="Anantharaman K."/>
            <person name="Brown C.T."/>
            <person name="Hug L.A."/>
            <person name="Sharon I."/>
            <person name="Castelle C.J."/>
            <person name="Probst A.J."/>
            <person name="Thomas B.C."/>
            <person name="Singh A."/>
            <person name="Wilkins M.J."/>
            <person name="Karaoz U."/>
            <person name="Brodie E.L."/>
            <person name="Williams K.H."/>
            <person name="Hubbard S.S."/>
            <person name="Banfield J.F."/>
        </authorList>
    </citation>
    <scope>NUCLEOTIDE SEQUENCE [LARGE SCALE GENOMIC DNA]</scope>
</reference>
<accession>A0A1F7Y370</accession>
<feature type="domain" description="HTH cro/C1-type" evidence="2">
    <location>
        <begin position="36"/>
        <end position="90"/>
    </location>
</feature>
<gene>
    <name evidence="3" type="ORF">A2771_00315</name>
</gene>
<dbReference type="Gene3D" id="1.10.260.40">
    <property type="entry name" value="lambda repressor-like DNA-binding domains"/>
    <property type="match status" value="1"/>
</dbReference>
<keyword evidence="1" id="KW-0238">DNA-binding</keyword>
<dbReference type="InterPro" id="IPR001387">
    <property type="entry name" value="Cro/C1-type_HTH"/>
</dbReference>
<dbReference type="SUPFAM" id="SSF47413">
    <property type="entry name" value="lambda repressor-like DNA-binding domains"/>
    <property type="match status" value="1"/>
</dbReference>
<dbReference type="GO" id="GO:0005829">
    <property type="term" value="C:cytosol"/>
    <property type="evidence" value="ECO:0007669"/>
    <property type="project" value="TreeGrafter"/>
</dbReference>
<dbReference type="Pfam" id="PF01381">
    <property type="entry name" value="HTH_3"/>
    <property type="match status" value="1"/>
</dbReference>
<dbReference type="PANTHER" id="PTHR46797:SF1">
    <property type="entry name" value="METHYLPHOSPHONATE SYNTHASE"/>
    <property type="match status" value="1"/>
</dbReference>
<evidence type="ECO:0000259" key="2">
    <source>
        <dbReference type="PROSITE" id="PS50943"/>
    </source>
</evidence>
<dbReference type="GO" id="GO:0003677">
    <property type="term" value="F:DNA binding"/>
    <property type="evidence" value="ECO:0007669"/>
    <property type="project" value="UniProtKB-KW"/>
</dbReference>
<evidence type="ECO:0000313" key="3">
    <source>
        <dbReference type="EMBL" id="OGM20995.1"/>
    </source>
</evidence>